<dbReference type="InterPro" id="IPR011042">
    <property type="entry name" value="6-blade_b-propeller_TolB-like"/>
</dbReference>
<accession>A0A239NQI1</accession>
<name>A0A239NQI1_9ACTN</name>
<feature type="transmembrane region" description="Helical" evidence="1">
    <location>
        <begin position="46"/>
        <end position="66"/>
    </location>
</feature>
<dbReference type="InterPro" id="IPR011044">
    <property type="entry name" value="Quino_amine_DH_bsu"/>
</dbReference>
<dbReference type="Gene3D" id="2.120.10.30">
    <property type="entry name" value="TolB, C-terminal domain"/>
    <property type="match status" value="1"/>
</dbReference>
<dbReference type="EMBL" id="FZPH01000010">
    <property type="protein sequence ID" value="SNT56634.1"/>
    <property type="molecule type" value="Genomic_DNA"/>
</dbReference>
<keyword evidence="3" id="KW-1185">Reference proteome</keyword>
<keyword evidence="1" id="KW-0472">Membrane</keyword>
<protein>
    <recommendedName>
        <fullName evidence="4">WD40-like Beta Propeller Repeat</fullName>
    </recommendedName>
</protein>
<keyword evidence="1" id="KW-1133">Transmembrane helix</keyword>
<reference evidence="2 3" key="1">
    <citation type="submission" date="2017-06" db="EMBL/GenBank/DDBJ databases">
        <authorList>
            <person name="Kim H.J."/>
            <person name="Triplett B.A."/>
        </authorList>
    </citation>
    <scope>NUCLEOTIDE SEQUENCE [LARGE SCALE GENOMIC DNA]</scope>
    <source>
        <strain evidence="2 3">CGMCC 4.5593</strain>
    </source>
</reference>
<sequence>MISEERVAELIRTSVDAIPVKAPPPATLRARAAARRRRGPERAARMWPVALAAAAVATVLAATVALPGPSTAPGEESTTYRLPRVLAGAAGVTTTVAQDPPGRAIALFAQGGHYIVLATDGVTYRRFDDQNGAALLSPDGLTVVLTNPSRTTEQADVVDLRTGQAQRYSFEPPLALRPLAWSPDNRRVAFATQATATEKGAGPAGVSVLDLDTRRFVQVADPRPDTGNGLVQAAFAATGSAVLASAGAEDGCTLRLYQVDPPKPAEPVTVNGPVERCREVVTLGLNTLSTSLLIAAGERYGNIWRLNFRGDWLGQNGAVPSSMPLSSGDRLLGWNGGDGVYLTLGNGVAEFSLTGNGFDRMLSFPTGSDGLTDFQFATDLVPESTVFDVDAGGWPWSLRRTAAVAFLLLVAAANVLVLRRARTRRAYG</sequence>
<feature type="transmembrane region" description="Helical" evidence="1">
    <location>
        <begin position="401"/>
        <end position="418"/>
    </location>
</feature>
<evidence type="ECO:0000256" key="1">
    <source>
        <dbReference type="SAM" id="Phobius"/>
    </source>
</evidence>
<evidence type="ECO:0000313" key="3">
    <source>
        <dbReference type="Proteomes" id="UP000198362"/>
    </source>
</evidence>
<dbReference type="AlphaFoldDB" id="A0A239NQI1"/>
<evidence type="ECO:0000313" key="2">
    <source>
        <dbReference type="EMBL" id="SNT56634.1"/>
    </source>
</evidence>
<organism evidence="2 3">
    <name type="scientific">Asanoa hainanensis</name>
    <dbReference type="NCBI Taxonomy" id="560556"/>
    <lineage>
        <taxon>Bacteria</taxon>
        <taxon>Bacillati</taxon>
        <taxon>Actinomycetota</taxon>
        <taxon>Actinomycetes</taxon>
        <taxon>Micromonosporales</taxon>
        <taxon>Micromonosporaceae</taxon>
        <taxon>Asanoa</taxon>
    </lineage>
</organism>
<proteinExistence type="predicted"/>
<gene>
    <name evidence="2" type="ORF">SAMN05421812_1103</name>
</gene>
<dbReference type="RefSeq" id="WP_089252314.1">
    <property type="nucleotide sequence ID" value="NZ_FZPH01000010.1"/>
</dbReference>
<dbReference type="OrthoDB" id="3383117at2"/>
<dbReference type="Proteomes" id="UP000198362">
    <property type="component" value="Unassembled WGS sequence"/>
</dbReference>
<evidence type="ECO:0008006" key="4">
    <source>
        <dbReference type="Google" id="ProtNLM"/>
    </source>
</evidence>
<keyword evidence="1" id="KW-0812">Transmembrane</keyword>
<dbReference type="SUPFAM" id="SSF50969">
    <property type="entry name" value="YVTN repeat-like/Quinoprotein amine dehydrogenase"/>
    <property type="match status" value="1"/>
</dbReference>